<feature type="transmembrane region" description="Helical" evidence="17">
    <location>
        <begin position="367"/>
        <end position="392"/>
    </location>
</feature>
<dbReference type="EC" id="7.1.1.2" evidence="4 17"/>
<keyword evidence="12 17" id="KW-0520">NAD</keyword>
<dbReference type="GO" id="GO:0031966">
    <property type="term" value="C:mitochondrial membrane"/>
    <property type="evidence" value="ECO:0007669"/>
    <property type="project" value="UniProtKB-SubCell"/>
</dbReference>
<name>A0A8T9ZWN1_9HEMI</name>
<evidence type="ECO:0000256" key="7">
    <source>
        <dbReference type="ARBA" id="ARBA00022660"/>
    </source>
</evidence>
<evidence type="ECO:0000256" key="11">
    <source>
        <dbReference type="ARBA" id="ARBA00022989"/>
    </source>
</evidence>
<evidence type="ECO:0000256" key="8">
    <source>
        <dbReference type="ARBA" id="ARBA00022692"/>
    </source>
</evidence>
<evidence type="ECO:0000256" key="17">
    <source>
        <dbReference type="RuleBase" id="RU003297"/>
    </source>
</evidence>
<dbReference type="GO" id="GO:0003954">
    <property type="term" value="F:NADH dehydrogenase activity"/>
    <property type="evidence" value="ECO:0007669"/>
    <property type="project" value="TreeGrafter"/>
</dbReference>
<dbReference type="GO" id="GO:0048039">
    <property type="term" value="F:ubiquinone binding"/>
    <property type="evidence" value="ECO:0007669"/>
    <property type="project" value="TreeGrafter"/>
</dbReference>
<feature type="transmembrane region" description="Helical" evidence="17">
    <location>
        <begin position="137"/>
        <end position="167"/>
    </location>
</feature>
<evidence type="ECO:0000259" key="18">
    <source>
        <dbReference type="Pfam" id="PF00361"/>
    </source>
</evidence>
<evidence type="ECO:0000256" key="16">
    <source>
        <dbReference type="ARBA" id="ARBA00049551"/>
    </source>
</evidence>
<dbReference type="Pfam" id="PF00361">
    <property type="entry name" value="Proton_antipo_M"/>
    <property type="match status" value="1"/>
</dbReference>
<evidence type="ECO:0000256" key="2">
    <source>
        <dbReference type="ARBA" id="ARBA00004225"/>
    </source>
</evidence>
<dbReference type="EMBL" id="MW619650">
    <property type="protein sequence ID" value="UPL65359.1"/>
    <property type="molecule type" value="Genomic_DNA"/>
</dbReference>
<evidence type="ECO:0000256" key="10">
    <source>
        <dbReference type="ARBA" id="ARBA00022982"/>
    </source>
</evidence>
<dbReference type="PANTHER" id="PTHR43507">
    <property type="entry name" value="NADH-UBIQUINONE OXIDOREDUCTASE CHAIN 4"/>
    <property type="match status" value="1"/>
</dbReference>
<feature type="transmembrane region" description="Helical" evidence="17">
    <location>
        <begin position="208"/>
        <end position="227"/>
    </location>
</feature>
<protein>
    <recommendedName>
        <fullName evidence="5 17">NADH-ubiquinone oxidoreductase chain 4</fullName>
        <ecNumber evidence="4 17">7.1.1.2</ecNumber>
    </recommendedName>
</protein>
<evidence type="ECO:0000256" key="12">
    <source>
        <dbReference type="ARBA" id="ARBA00023027"/>
    </source>
</evidence>
<dbReference type="InterPro" id="IPR003918">
    <property type="entry name" value="NADH_UbQ_OxRdtase"/>
</dbReference>
<dbReference type="AlphaFoldDB" id="A0A8T9ZWN1"/>
<reference evidence="20" key="1">
    <citation type="journal article" date="2022" name="Cladistics">
        <title>Diversification of the phytophagous lineages of true bugs (Insecta: Hemiptera: Heteroptera) shortly after that of the flowering plants.</title>
        <authorList>
            <person name="Ye F."/>
            <person name="Kment P."/>
            <person name="Redei D."/>
            <person name="Luo J.Y."/>
            <person name="Wang Y.H."/>
            <person name="Kuechler S.M."/>
            <person name="Zhang W.W."/>
            <person name="Chen P.P."/>
            <person name="Wu H.Y."/>
            <person name="Wu Y.Z."/>
            <person name="Sun X.Y."/>
            <person name="Ding L."/>
            <person name="Wang Y.R."/>
            <person name="Xie Q."/>
        </authorList>
    </citation>
    <scope>NUCLEOTIDE SEQUENCE</scope>
</reference>
<feature type="transmembrane region" description="Helical" evidence="17">
    <location>
        <begin position="413"/>
        <end position="436"/>
    </location>
</feature>
<dbReference type="PROSITE" id="PS51257">
    <property type="entry name" value="PROKAR_LIPOPROTEIN"/>
    <property type="match status" value="1"/>
</dbReference>
<keyword evidence="6 17" id="KW-0813">Transport</keyword>
<dbReference type="PANTHER" id="PTHR43507:SF20">
    <property type="entry name" value="NADH-UBIQUINONE OXIDOREDUCTASE CHAIN 4"/>
    <property type="match status" value="1"/>
</dbReference>
<feature type="transmembrane region" description="Helical" evidence="17">
    <location>
        <begin position="104"/>
        <end position="125"/>
    </location>
</feature>
<keyword evidence="8 17" id="KW-0812">Transmembrane</keyword>
<feature type="transmembrane region" description="Helical" evidence="17">
    <location>
        <begin position="52"/>
        <end position="69"/>
    </location>
</feature>
<dbReference type="InterPro" id="IPR000260">
    <property type="entry name" value="NADH4_N"/>
</dbReference>
<feature type="transmembrane region" description="Helical" evidence="17">
    <location>
        <begin position="233"/>
        <end position="257"/>
    </location>
</feature>
<keyword evidence="13 17" id="KW-0830">Ubiquinone</keyword>
<keyword evidence="9" id="KW-1278">Translocase</keyword>
<evidence type="ECO:0000256" key="9">
    <source>
        <dbReference type="ARBA" id="ARBA00022967"/>
    </source>
</evidence>
<evidence type="ECO:0000256" key="3">
    <source>
        <dbReference type="ARBA" id="ARBA00009025"/>
    </source>
</evidence>
<comment type="function">
    <text evidence="17">Core subunit of the mitochondrial membrane respiratory chain NADH dehydrogenase (Complex I) which catalyzes electron transfer from NADH through the respiratory chain, using ubiquinone as an electron acceptor. Essential for the catalytic activity and assembly of complex I.</text>
</comment>
<proteinExistence type="inferred from homology"/>
<dbReference type="GO" id="GO:0015990">
    <property type="term" value="P:electron transport coupled proton transport"/>
    <property type="evidence" value="ECO:0007669"/>
    <property type="project" value="TreeGrafter"/>
</dbReference>
<feature type="transmembrane region" description="Helical" evidence="17">
    <location>
        <begin position="7"/>
        <end position="32"/>
    </location>
</feature>
<feature type="transmembrane region" description="Helical" evidence="17">
    <location>
        <begin position="264"/>
        <end position="282"/>
    </location>
</feature>
<dbReference type="PRINTS" id="PR01437">
    <property type="entry name" value="NUOXDRDTASE4"/>
</dbReference>
<feature type="transmembrane region" description="Helical" evidence="17">
    <location>
        <begin position="173"/>
        <end position="196"/>
    </location>
</feature>
<keyword evidence="14 17" id="KW-0496">Mitochondrion</keyword>
<dbReference type="Pfam" id="PF01059">
    <property type="entry name" value="Oxidored_q5_N"/>
    <property type="match status" value="1"/>
</dbReference>
<evidence type="ECO:0000256" key="1">
    <source>
        <dbReference type="ARBA" id="ARBA00003257"/>
    </source>
</evidence>
<comment type="catalytic activity">
    <reaction evidence="16 17">
        <text>a ubiquinone + NADH + 5 H(+)(in) = a ubiquinol + NAD(+) + 4 H(+)(out)</text>
        <dbReference type="Rhea" id="RHEA:29091"/>
        <dbReference type="Rhea" id="RHEA-COMP:9565"/>
        <dbReference type="Rhea" id="RHEA-COMP:9566"/>
        <dbReference type="ChEBI" id="CHEBI:15378"/>
        <dbReference type="ChEBI" id="CHEBI:16389"/>
        <dbReference type="ChEBI" id="CHEBI:17976"/>
        <dbReference type="ChEBI" id="CHEBI:57540"/>
        <dbReference type="ChEBI" id="CHEBI:57945"/>
        <dbReference type="EC" id="7.1.1.2"/>
    </reaction>
</comment>
<keyword evidence="11 17" id="KW-1133">Transmembrane helix</keyword>
<feature type="domain" description="NADH:quinone oxidoreductase/Mrp antiporter transmembrane" evidence="18">
    <location>
        <begin position="101"/>
        <end position="382"/>
    </location>
</feature>
<organism evidence="20">
    <name type="scientific">Meschia woodwardi</name>
    <dbReference type="NCBI Taxonomy" id="2813447"/>
    <lineage>
        <taxon>Eukaryota</taxon>
        <taxon>Metazoa</taxon>
        <taxon>Ecdysozoa</taxon>
        <taxon>Arthropoda</taxon>
        <taxon>Hexapoda</taxon>
        <taxon>Insecta</taxon>
        <taxon>Pterygota</taxon>
        <taxon>Neoptera</taxon>
        <taxon>Paraneoptera</taxon>
        <taxon>Hemiptera</taxon>
        <taxon>Heteroptera</taxon>
        <taxon>Panheteroptera</taxon>
        <taxon>Pentatomomorpha</taxon>
        <taxon>Lygaeoidea</taxon>
        <taxon>Meschiidae</taxon>
        <taxon>Meschia</taxon>
    </lineage>
</organism>
<evidence type="ECO:0000313" key="20">
    <source>
        <dbReference type="EMBL" id="UPL65359.1"/>
    </source>
</evidence>
<evidence type="ECO:0000256" key="6">
    <source>
        <dbReference type="ARBA" id="ARBA00022448"/>
    </source>
</evidence>
<geneLocation type="mitochondrion" evidence="20"/>
<evidence type="ECO:0000256" key="13">
    <source>
        <dbReference type="ARBA" id="ARBA00023075"/>
    </source>
</evidence>
<evidence type="ECO:0000256" key="15">
    <source>
        <dbReference type="ARBA" id="ARBA00023136"/>
    </source>
</evidence>
<feature type="domain" description="NADH:ubiquinone oxidoreductase chain 4 N-terminal" evidence="19">
    <location>
        <begin position="1"/>
        <end position="96"/>
    </location>
</feature>
<evidence type="ECO:0000256" key="14">
    <source>
        <dbReference type="ARBA" id="ARBA00023128"/>
    </source>
</evidence>
<comment type="subcellular location">
    <subcellularLocation>
        <location evidence="2 17">Mitochondrion membrane</location>
        <topology evidence="2 17">Multi-pass membrane protein</topology>
    </subcellularLocation>
</comment>
<comment type="function">
    <text evidence="1">Core subunit of the mitochondrial membrane respiratory chain NADH dehydrogenase (Complex I) that is believed to belong to the minimal assembly required for catalysis. Complex I functions in the transfer of electrons from NADH to the respiratory chain. The immediate electron acceptor for the enzyme is believed to be ubiquinone.</text>
</comment>
<sequence length="437" mass="50890">MMKLIFMILFMIPCLNWWMSCVLYIILSIIMLMSNLNIYFSCMSYNYGFDMISYWMIILTLWIIMLMIFASYKVYNDKSSMDFLLILSLMTLFLILSFSCSSLFMFYLWFEASMIPTFILIFGWGYQPERIMAGMYLIFYTLFASLPMLLSIFYINMSLGSVFYFLINLDCNIYIYLSMIMAFLIKMPMFMVHFWLPKAHVEAPVSGSMILAGVLLKLGGYGLYRVFLFLNNYIYYNYLWIMVSMFGSVVVGFMCLCQVDIKSMIAYSSVSHMGLVIGGLMTNNCVGLWGSFIMMLGHGLCSSGMFALANLIYERTHSRSIMINKGFLTYMPSMSLFWFLLSINNMSSPPSLNLLGEVLLINSLMSWSNMTLLFLAFSSFLSCGYSIYLYSITQHGMMYSGLKFECYGNIREYMLLIMHWFPLNILFMKSYIFTLWI</sequence>
<dbReference type="InterPro" id="IPR001750">
    <property type="entry name" value="ND/Mrp_TM"/>
</dbReference>
<keyword evidence="15 17" id="KW-0472">Membrane</keyword>
<evidence type="ECO:0000256" key="4">
    <source>
        <dbReference type="ARBA" id="ARBA00012944"/>
    </source>
</evidence>
<feature type="transmembrane region" description="Helical" evidence="17">
    <location>
        <begin position="288"/>
        <end position="313"/>
    </location>
</feature>
<feature type="transmembrane region" description="Helical" evidence="17">
    <location>
        <begin position="325"/>
        <end position="347"/>
    </location>
</feature>
<dbReference type="GO" id="GO:0042773">
    <property type="term" value="P:ATP synthesis coupled electron transport"/>
    <property type="evidence" value="ECO:0007669"/>
    <property type="project" value="InterPro"/>
</dbReference>
<accession>A0A8T9ZWN1</accession>
<keyword evidence="7 17" id="KW-0679">Respiratory chain</keyword>
<evidence type="ECO:0000259" key="19">
    <source>
        <dbReference type="Pfam" id="PF01059"/>
    </source>
</evidence>
<keyword evidence="10 17" id="KW-0249">Electron transport</keyword>
<comment type="similarity">
    <text evidence="3 17">Belongs to the complex I subunit 4 family.</text>
</comment>
<evidence type="ECO:0000256" key="5">
    <source>
        <dbReference type="ARBA" id="ARBA00021006"/>
    </source>
</evidence>
<dbReference type="GO" id="GO:0008137">
    <property type="term" value="F:NADH dehydrogenase (ubiquinone) activity"/>
    <property type="evidence" value="ECO:0007669"/>
    <property type="project" value="UniProtKB-UniRule"/>
</dbReference>
<feature type="transmembrane region" description="Helical" evidence="17">
    <location>
        <begin position="81"/>
        <end position="98"/>
    </location>
</feature>